<feature type="domain" description="Recombinase" evidence="3">
    <location>
        <begin position="218"/>
        <end position="365"/>
    </location>
</feature>
<dbReference type="InterPro" id="IPR050639">
    <property type="entry name" value="SSR_resolvase"/>
</dbReference>
<name>A0A372GMN2_9ACTN</name>
<keyword evidence="1" id="KW-0175">Coiled coil</keyword>
<dbReference type="EMBL" id="QVNQ01000002">
    <property type="protein sequence ID" value="RFS86636.1"/>
    <property type="molecule type" value="Genomic_DNA"/>
</dbReference>
<protein>
    <submittedName>
        <fullName evidence="4">Recombinase family protein</fullName>
    </submittedName>
</protein>
<dbReference type="InterPro" id="IPR011109">
    <property type="entry name" value="DNA_bind_recombinase_dom"/>
</dbReference>
<organism evidence="4 5">
    <name type="scientific">Actinomadura spongiicola</name>
    <dbReference type="NCBI Taxonomy" id="2303421"/>
    <lineage>
        <taxon>Bacteria</taxon>
        <taxon>Bacillati</taxon>
        <taxon>Actinomycetota</taxon>
        <taxon>Actinomycetes</taxon>
        <taxon>Streptosporangiales</taxon>
        <taxon>Thermomonosporaceae</taxon>
        <taxon>Actinomadura</taxon>
    </lineage>
</organism>
<dbReference type="InterPro" id="IPR025827">
    <property type="entry name" value="Zn_ribbon_recom_dom"/>
</dbReference>
<evidence type="ECO:0000256" key="1">
    <source>
        <dbReference type="SAM" id="Coils"/>
    </source>
</evidence>
<feature type="compositionally biased region" description="Basic and acidic residues" evidence="2">
    <location>
        <begin position="356"/>
        <end position="365"/>
    </location>
</feature>
<dbReference type="SMART" id="SM00857">
    <property type="entry name" value="Resolvase"/>
    <property type="match status" value="1"/>
</dbReference>
<dbReference type="CDD" id="cd00338">
    <property type="entry name" value="Ser_Recombinase"/>
    <property type="match status" value="1"/>
</dbReference>
<feature type="coiled-coil region" evidence="1">
    <location>
        <begin position="464"/>
        <end position="491"/>
    </location>
</feature>
<comment type="caution">
    <text evidence="4">The sequence shown here is derived from an EMBL/GenBank/DDBJ whole genome shotgun (WGS) entry which is preliminary data.</text>
</comment>
<evidence type="ECO:0000313" key="4">
    <source>
        <dbReference type="EMBL" id="RFS86636.1"/>
    </source>
</evidence>
<sequence>MVDQTRSPIPLDVFTRGTHSSRSAGLTGPGGGVRSDGPLRVAFAGRTSTEDKQDPTLSLPRQLANSQTALHTALPGRAVIVAHFYDIESGRKDLAARGFGRGHERFTIPIPRDGGIQDLLLEAAQADRRFDAVICESVDRIARRTYVGTQIENTLEKLGIPLWASDEPIALNGKRSSQVLTRRVKQGVAEWYVLEMLEKAWGGFEVHTEQGFNVGRPPYGYLAQKVPHPVAARREQGATKHVLAPDPVRGPVVETIFEIRAGERLGYQAIADRLNRDLDRYPPPVATAKHRSVGRWTYSSVREVLTNPKYTGYMVWNRKATTSARGRNNPPEAWVWSSAPTHPALVSVETFTDAQKVARDREGSRSRPGPNTAQTGARRSYALRSYMVCGLCGRRMFGKESRGRIYYICRPARAYRPEGHPASIWVREEPLMAGLTEFFNREIFGPHRCERLHVLLARLDDSHLHEHRERLAAVEGQIVELKRRKERVLDSLEAADQPSPAFVNSINERTTRIGAELEGKQAVLRELREAVPVAPCPELLDRCPTGAVDLGLLPEVTLRRLLDAFAVQMRHDLDGDQVAVQVTITPETADTQLRAAHAAIAGDGDGADGDHAAVRVVPPTGFEPALPP</sequence>
<accession>A0A372GMN2</accession>
<dbReference type="Pfam" id="PF13408">
    <property type="entry name" value="Zn_ribbon_recom"/>
    <property type="match status" value="1"/>
</dbReference>
<gene>
    <name evidence="4" type="ORF">D0T12_04965</name>
</gene>
<dbReference type="Pfam" id="PF07508">
    <property type="entry name" value="Recombinase"/>
    <property type="match status" value="1"/>
</dbReference>
<dbReference type="InterPro" id="IPR036162">
    <property type="entry name" value="Resolvase-like_N_sf"/>
</dbReference>
<dbReference type="GO" id="GO:0000150">
    <property type="term" value="F:DNA strand exchange activity"/>
    <property type="evidence" value="ECO:0007669"/>
    <property type="project" value="InterPro"/>
</dbReference>
<dbReference type="InterPro" id="IPR038109">
    <property type="entry name" value="DNA_bind_recomb_sf"/>
</dbReference>
<keyword evidence="5" id="KW-1185">Reference proteome</keyword>
<dbReference type="InterPro" id="IPR006119">
    <property type="entry name" value="Resolv_N"/>
</dbReference>
<dbReference type="SUPFAM" id="SSF53041">
    <property type="entry name" value="Resolvase-like"/>
    <property type="match status" value="1"/>
</dbReference>
<dbReference type="PANTHER" id="PTHR30461">
    <property type="entry name" value="DNA-INVERTASE FROM LAMBDOID PROPHAGE"/>
    <property type="match status" value="1"/>
</dbReference>
<dbReference type="AlphaFoldDB" id="A0A372GMN2"/>
<dbReference type="PANTHER" id="PTHR30461:SF23">
    <property type="entry name" value="DNA RECOMBINASE-RELATED"/>
    <property type="match status" value="1"/>
</dbReference>
<dbReference type="OrthoDB" id="3372479at2"/>
<proteinExistence type="predicted"/>
<evidence type="ECO:0000313" key="5">
    <source>
        <dbReference type="Proteomes" id="UP000262882"/>
    </source>
</evidence>
<dbReference type="PROSITE" id="PS51737">
    <property type="entry name" value="RECOMBINASE_DNA_BIND"/>
    <property type="match status" value="1"/>
</dbReference>
<dbReference type="GO" id="GO:0003677">
    <property type="term" value="F:DNA binding"/>
    <property type="evidence" value="ECO:0007669"/>
    <property type="project" value="InterPro"/>
</dbReference>
<evidence type="ECO:0000256" key="2">
    <source>
        <dbReference type="SAM" id="MobiDB-lite"/>
    </source>
</evidence>
<feature type="region of interest" description="Disordered" evidence="2">
    <location>
        <begin position="1"/>
        <end position="36"/>
    </location>
</feature>
<reference evidence="4 5" key="1">
    <citation type="submission" date="2018-08" db="EMBL/GenBank/DDBJ databases">
        <title>Actinomadura spongicola sp. nov., isolated from marine sponge Leucetta chagosensis.</title>
        <authorList>
            <person name="Li L."/>
            <person name="Lin H.W."/>
        </authorList>
    </citation>
    <scope>NUCLEOTIDE SEQUENCE [LARGE SCALE GENOMIC DNA]</scope>
    <source>
        <strain evidence="4 5">LHW52907</strain>
    </source>
</reference>
<dbReference type="Proteomes" id="UP000262882">
    <property type="component" value="Unassembled WGS sequence"/>
</dbReference>
<dbReference type="Gene3D" id="3.90.1750.20">
    <property type="entry name" value="Putative Large Serine Recombinase, Chain B, Domain 2"/>
    <property type="match status" value="1"/>
</dbReference>
<evidence type="ECO:0000259" key="3">
    <source>
        <dbReference type="PROSITE" id="PS51737"/>
    </source>
</evidence>
<dbReference type="Gene3D" id="3.40.50.1390">
    <property type="entry name" value="Resolvase, N-terminal catalytic domain"/>
    <property type="match status" value="1"/>
</dbReference>
<feature type="region of interest" description="Disordered" evidence="2">
    <location>
        <begin position="356"/>
        <end position="377"/>
    </location>
</feature>